<name>A0A506Y6Q0_9MICO</name>
<dbReference type="EMBL" id="VHQG01000001">
    <property type="protein sequence ID" value="TPW77722.1"/>
    <property type="molecule type" value="Genomic_DNA"/>
</dbReference>
<dbReference type="RefSeq" id="WP_141162250.1">
    <property type="nucleotide sequence ID" value="NZ_VHQG01000001.1"/>
</dbReference>
<evidence type="ECO:0000313" key="4">
    <source>
        <dbReference type="Proteomes" id="UP000316252"/>
    </source>
</evidence>
<evidence type="ECO:0000259" key="2">
    <source>
        <dbReference type="PROSITE" id="PS50937"/>
    </source>
</evidence>
<organism evidence="3 4">
    <name type="scientific">Schumannella soli</name>
    <dbReference type="NCBI Taxonomy" id="2590779"/>
    <lineage>
        <taxon>Bacteria</taxon>
        <taxon>Bacillati</taxon>
        <taxon>Actinomycetota</taxon>
        <taxon>Actinomycetes</taxon>
        <taxon>Micrococcales</taxon>
        <taxon>Microbacteriaceae</taxon>
        <taxon>Schumannella</taxon>
    </lineage>
</organism>
<comment type="caution">
    <text evidence="3">The sequence shown here is derived from an EMBL/GenBank/DDBJ whole genome shotgun (WGS) entry which is preliminary data.</text>
</comment>
<dbReference type="AlphaFoldDB" id="A0A506Y6Q0"/>
<dbReference type="InterPro" id="IPR047057">
    <property type="entry name" value="MerR_fam"/>
</dbReference>
<dbReference type="SUPFAM" id="SSF46955">
    <property type="entry name" value="Putative DNA-binding domain"/>
    <property type="match status" value="1"/>
</dbReference>
<dbReference type="PANTHER" id="PTHR30204:SF97">
    <property type="entry name" value="MERR FAMILY REGULATORY PROTEIN"/>
    <property type="match status" value="1"/>
</dbReference>
<reference evidence="3 4" key="1">
    <citation type="submission" date="2019-06" db="EMBL/GenBank/DDBJ databases">
        <authorList>
            <person name="Li F."/>
        </authorList>
    </citation>
    <scope>NUCLEOTIDE SEQUENCE [LARGE SCALE GENOMIC DNA]</scope>
    <source>
        <strain evidence="3 4">10F1D-1</strain>
    </source>
</reference>
<dbReference type="PANTHER" id="PTHR30204">
    <property type="entry name" value="REDOX-CYCLING DRUG-SENSING TRANSCRIPTIONAL ACTIVATOR SOXR"/>
    <property type="match status" value="1"/>
</dbReference>
<feature type="domain" description="HTH merR-type" evidence="2">
    <location>
        <begin position="1"/>
        <end position="68"/>
    </location>
</feature>
<proteinExistence type="predicted"/>
<evidence type="ECO:0000313" key="3">
    <source>
        <dbReference type="EMBL" id="TPW77722.1"/>
    </source>
</evidence>
<protein>
    <submittedName>
        <fullName evidence="3">MerR family transcriptional regulator</fullName>
    </submittedName>
</protein>
<dbReference type="SMART" id="SM00422">
    <property type="entry name" value="HTH_MERR"/>
    <property type="match status" value="1"/>
</dbReference>
<dbReference type="OrthoDB" id="9802039at2"/>
<gene>
    <name evidence="3" type="ORF">FJ657_03450</name>
</gene>
<dbReference type="InterPro" id="IPR009061">
    <property type="entry name" value="DNA-bd_dom_put_sf"/>
</dbReference>
<accession>A0A506Y6Q0</accession>
<dbReference type="PRINTS" id="PR00040">
    <property type="entry name" value="HTHMERR"/>
</dbReference>
<dbReference type="Pfam" id="PF13411">
    <property type="entry name" value="MerR_1"/>
    <property type="match status" value="1"/>
</dbReference>
<dbReference type="GO" id="GO:0003700">
    <property type="term" value="F:DNA-binding transcription factor activity"/>
    <property type="evidence" value="ECO:0007669"/>
    <property type="project" value="InterPro"/>
</dbReference>
<dbReference type="Gene3D" id="1.10.1660.10">
    <property type="match status" value="1"/>
</dbReference>
<dbReference type="GO" id="GO:0003677">
    <property type="term" value="F:DNA binding"/>
    <property type="evidence" value="ECO:0007669"/>
    <property type="project" value="UniProtKB-KW"/>
</dbReference>
<keyword evidence="1" id="KW-0238">DNA-binding</keyword>
<sequence length="117" mass="12890">MRIGELSRQSGVSQRSLRYYEERELISAERSPNGYREYAPAMVERASVIQQLFGMGFSREIVESVLSCTGNAPESAHAAAADTLALVRDDLTAQIERLASTRARIDEFLDARAAVPA</sequence>
<dbReference type="InterPro" id="IPR000551">
    <property type="entry name" value="MerR-type_HTH_dom"/>
</dbReference>
<dbReference type="Proteomes" id="UP000316252">
    <property type="component" value="Unassembled WGS sequence"/>
</dbReference>
<dbReference type="PROSITE" id="PS50937">
    <property type="entry name" value="HTH_MERR_2"/>
    <property type="match status" value="1"/>
</dbReference>
<keyword evidence="4" id="KW-1185">Reference proteome</keyword>
<evidence type="ECO:0000256" key="1">
    <source>
        <dbReference type="ARBA" id="ARBA00023125"/>
    </source>
</evidence>